<dbReference type="Proteomes" id="UP000823399">
    <property type="component" value="Unassembled WGS sequence"/>
</dbReference>
<comment type="caution">
    <text evidence="2">The sequence shown here is derived from an EMBL/GenBank/DDBJ whole genome shotgun (WGS) entry which is preliminary data.</text>
</comment>
<organism evidence="2 3">
    <name type="scientific">Suillus discolor</name>
    <dbReference type="NCBI Taxonomy" id="1912936"/>
    <lineage>
        <taxon>Eukaryota</taxon>
        <taxon>Fungi</taxon>
        <taxon>Dikarya</taxon>
        <taxon>Basidiomycota</taxon>
        <taxon>Agaricomycotina</taxon>
        <taxon>Agaricomycetes</taxon>
        <taxon>Agaricomycetidae</taxon>
        <taxon>Boletales</taxon>
        <taxon>Suillineae</taxon>
        <taxon>Suillaceae</taxon>
        <taxon>Suillus</taxon>
    </lineage>
</organism>
<protein>
    <submittedName>
        <fullName evidence="2">Uncharacterized protein</fullName>
    </submittedName>
</protein>
<feature type="signal peptide" evidence="1">
    <location>
        <begin position="1"/>
        <end position="16"/>
    </location>
</feature>
<gene>
    <name evidence="2" type="ORF">F5147DRAFT_396792</name>
</gene>
<feature type="chain" id="PRO_5040133159" evidence="1">
    <location>
        <begin position="17"/>
        <end position="79"/>
    </location>
</feature>
<evidence type="ECO:0000313" key="2">
    <source>
        <dbReference type="EMBL" id="KAG2095922.1"/>
    </source>
</evidence>
<reference evidence="2" key="1">
    <citation type="journal article" date="2020" name="New Phytol.">
        <title>Comparative genomics reveals dynamic genome evolution in host specialist ectomycorrhizal fungi.</title>
        <authorList>
            <person name="Lofgren L.A."/>
            <person name="Nguyen N.H."/>
            <person name="Vilgalys R."/>
            <person name="Ruytinx J."/>
            <person name="Liao H.L."/>
            <person name="Branco S."/>
            <person name="Kuo A."/>
            <person name="LaButti K."/>
            <person name="Lipzen A."/>
            <person name="Andreopoulos W."/>
            <person name="Pangilinan J."/>
            <person name="Riley R."/>
            <person name="Hundley H."/>
            <person name="Na H."/>
            <person name="Barry K."/>
            <person name="Grigoriev I.V."/>
            <person name="Stajich J.E."/>
            <person name="Kennedy P.G."/>
        </authorList>
    </citation>
    <scope>NUCLEOTIDE SEQUENCE</scope>
    <source>
        <strain evidence="2">FC423</strain>
    </source>
</reference>
<proteinExistence type="predicted"/>
<keyword evidence="3" id="KW-1185">Reference proteome</keyword>
<dbReference type="EMBL" id="JABBWM010000072">
    <property type="protein sequence ID" value="KAG2095922.1"/>
    <property type="molecule type" value="Genomic_DNA"/>
</dbReference>
<sequence>MASLAAFFPLPAFVSALLLPCLITSNPLSAWCSLAVPCKVSHRFTLSHVMVGPGTFDINNFRDGQNLCADLSCNTSTVT</sequence>
<name>A0A9P7EYE5_9AGAM</name>
<evidence type="ECO:0000256" key="1">
    <source>
        <dbReference type="SAM" id="SignalP"/>
    </source>
</evidence>
<keyword evidence="1" id="KW-0732">Signal</keyword>
<dbReference type="AlphaFoldDB" id="A0A9P7EYE5"/>
<evidence type="ECO:0000313" key="3">
    <source>
        <dbReference type="Proteomes" id="UP000823399"/>
    </source>
</evidence>
<accession>A0A9P7EYE5</accession>
<dbReference type="RefSeq" id="XP_041288048.1">
    <property type="nucleotide sequence ID" value="XM_041429590.1"/>
</dbReference>
<dbReference type="OrthoDB" id="2703665at2759"/>
<dbReference type="GeneID" id="64691849"/>